<reference evidence="2" key="2">
    <citation type="journal article" date="2022" name="Syst. Appl. Microbiol.">
        <title>Physiological and genomic characterisation of Luteimonas fraxinea sp. nov., a bacterial species associated with trees tolerant to ash dieback.</title>
        <authorList>
            <person name="Ulrich K."/>
            <person name="Becker R."/>
            <person name="Behrendt U."/>
            <person name="Kube M."/>
            <person name="Schneck V."/>
            <person name="Ulrich A."/>
        </authorList>
    </citation>
    <scope>NUCLEOTIDE SEQUENCE</scope>
    <source>
        <strain evidence="2">A1P009</strain>
    </source>
</reference>
<keyword evidence="3" id="KW-1185">Reference proteome</keyword>
<evidence type="ECO:0000313" key="3">
    <source>
        <dbReference type="Proteomes" id="UP001430360"/>
    </source>
</evidence>
<evidence type="ECO:0008006" key="4">
    <source>
        <dbReference type="Google" id="ProtNLM"/>
    </source>
</evidence>
<accession>A0ABS8UAT1</accession>
<protein>
    <recommendedName>
        <fullName evidence="4">Helix-turn-helix domain-containing protein</fullName>
    </recommendedName>
</protein>
<dbReference type="Proteomes" id="UP001430360">
    <property type="component" value="Unassembled WGS sequence"/>
</dbReference>
<gene>
    <name evidence="2" type="ORF">LTT95_04270</name>
</gene>
<feature type="region of interest" description="Disordered" evidence="1">
    <location>
        <begin position="29"/>
        <end position="48"/>
    </location>
</feature>
<sequence>MKHWRTTELTTLRAHAGGDALRAAADLGRSPRAVQDKARSVGAPAPVMPHARYWPDATRSRARALRAAGKTVASISNTLGVPFGTVRRWVYESQEQAA</sequence>
<dbReference type="EMBL" id="JAJQKU010000001">
    <property type="protein sequence ID" value="MCD9096149.1"/>
    <property type="molecule type" value="Genomic_DNA"/>
</dbReference>
<comment type="caution">
    <text evidence="2">The sequence shown here is derived from an EMBL/GenBank/DDBJ whole genome shotgun (WGS) entry which is preliminary data.</text>
</comment>
<organism evidence="2 3">
    <name type="scientific">Luteimonas fraxinea</name>
    <dbReference type="NCBI Taxonomy" id="2901869"/>
    <lineage>
        <taxon>Bacteria</taxon>
        <taxon>Pseudomonadati</taxon>
        <taxon>Pseudomonadota</taxon>
        <taxon>Gammaproteobacteria</taxon>
        <taxon>Lysobacterales</taxon>
        <taxon>Lysobacteraceae</taxon>
        <taxon>Luteimonas</taxon>
    </lineage>
</organism>
<evidence type="ECO:0000256" key="1">
    <source>
        <dbReference type="SAM" id="MobiDB-lite"/>
    </source>
</evidence>
<name>A0ABS8UAT1_9GAMM</name>
<dbReference type="RefSeq" id="WP_232134622.1">
    <property type="nucleotide sequence ID" value="NZ_JAJQKU010000001.1"/>
</dbReference>
<evidence type="ECO:0000313" key="2">
    <source>
        <dbReference type="EMBL" id="MCD9096149.1"/>
    </source>
</evidence>
<reference evidence="2" key="1">
    <citation type="submission" date="2021-12" db="EMBL/GenBank/DDBJ databases">
        <authorList>
            <person name="Ulrich A."/>
        </authorList>
    </citation>
    <scope>NUCLEOTIDE SEQUENCE</scope>
    <source>
        <strain evidence="2">A1P009</strain>
    </source>
</reference>
<proteinExistence type="predicted"/>